<dbReference type="RefSeq" id="WP_128625484.1">
    <property type="nucleotide sequence ID" value="NZ_ML133514.1"/>
</dbReference>
<sequence>MLFMPAPSHSSMKVDRKSLAYCMPSVNIVCQIYSRFWNDRGLSLITDRKQSDIPVVRSGESGMGETVAPLPQQVADYIRDLIIHDRLKPGERIRERAIADTLNVSRTPLRDALKILAMERLVDLTPNKGAVVTKSSDAEIADMLTVYTELESLGGRLACRLATEADILRVEHWCGVMAKAFTDEDRAAYFAANQAFHLSIIAASHNSTLIEMHGHLNIRLYRIRYLAVMAMQEWTAAAGEHGDLLRALKERDGEQLAHLQKEHLGFAWRLIGAWTPPSSTQGIIHKFQQPQQV</sequence>
<evidence type="ECO:0000313" key="5">
    <source>
        <dbReference type="EMBL" id="RUM95811.1"/>
    </source>
</evidence>
<evidence type="ECO:0000256" key="2">
    <source>
        <dbReference type="ARBA" id="ARBA00023125"/>
    </source>
</evidence>
<reference evidence="5 6" key="1">
    <citation type="submission" date="2018-11" db="EMBL/GenBank/DDBJ databases">
        <title>Pseudaminobacter arsenicus sp. nov., an arsenic-resistant bacterium isolated from arsenic-rich aquifers.</title>
        <authorList>
            <person name="Mu Y."/>
        </authorList>
    </citation>
    <scope>NUCLEOTIDE SEQUENCE [LARGE SCALE GENOMIC DNA]</scope>
    <source>
        <strain evidence="5 6">CB3</strain>
    </source>
</reference>
<dbReference type="Gene3D" id="1.10.10.10">
    <property type="entry name" value="Winged helix-like DNA-binding domain superfamily/Winged helix DNA-binding domain"/>
    <property type="match status" value="1"/>
</dbReference>
<dbReference type="InterPro" id="IPR000524">
    <property type="entry name" value="Tscrpt_reg_HTH_GntR"/>
</dbReference>
<dbReference type="InterPro" id="IPR036388">
    <property type="entry name" value="WH-like_DNA-bd_sf"/>
</dbReference>
<evidence type="ECO:0000259" key="4">
    <source>
        <dbReference type="PROSITE" id="PS50949"/>
    </source>
</evidence>
<comment type="caution">
    <text evidence="5">The sequence shown here is derived from an EMBL/GenBank/DDBJ whole genome shotgun (WGS) entry which is preliminary data.</text>
</comment>
<evidence type="ECO:0000256" key="1">
    <source>
        <dbReference type="ARBA" id="ARBA00023015"/>
    </source>
</evidence>
<protein>
    <submittedName>
        <fullName evidence="5">GntR family transcriptional regulator</fullName>
    </submittedName>
</protein>
<dbReference type="Proteomes" id="UP000281647">
    <property type="component" value="Unassembled WGS sequence"/>
</dbReference>
<dbReference type="Gene3D" id="1.20.120.530">
    <property type="entry name" value="GntR ligand-binding domain-like"/>
    <property type="match status" value="1"/>
</dbReference>
<dbReference type="PANTHER" id="PTHR43537">
    <property type="entry name" value="TRANSCRIPTIONAL REGULATOR, GNTR FAMILY"/>
    <property type="match status" value="1"/>
</dbReference>
<dbReference type="InterPro" id="IPR008920">
    <property type="entry name" value="TF_FadR/GntR_C"/>
</dbReference>
<dbReference type="PANTHER" id="PTHR43537:SF50">
    <property type="entry name" value="TRANSCRIPTIONAL REGULATORY PROTEIN"/>
    <property type="match status" value="1"/>
</dbReference>
<feature type="domain" description="HTH gntR-type" evidence="4">
    <location>
        <begin position="68"/>
        <end position="135"/>
    </location>
</feature>
<dbReference type="Pfam" id="PF07729">
    <property type="entry name" value="FCD"/>
    <property type="match status" value="1"/>
</dbReference>
<dbReference type="GO" id="GO:0003677">
    <property type="term" value="F:DNA binding"/>
    <property type="evidence" value="ECO:0007669"/>
    <property type="project" value="UniProtKB-KW"/>
</dbReference>
<keyword evidence="2" id="KW-0238">DNA-binding</keyword>
<keyword evidence="1" id="KW-0805">Transcription regulation</keyword>
<evidence type="ECO:0000256" key="3">
    <source>
        <dbReference type="ARBA" id="ARBA00023163"/>
    </source>
</evidence>
<dbReference type="SMART" id="SM00345">
    <property type="entry name" value="HTH_GNTR"/>
    <property type="match status" value="1"/>
</dbReference>
<keyword evidence="6" id="KW-1185">Reference proteome</keyword>
<dbReference type="InterPro" id="IPR036390">
    <property type="entry name" value="WH_DNA-bd_sf"/>
</dbReference>
<organism evidence="5 6">
    <name type="scientific">Borborobacter arsenicus</name>
    <dbReference type="NCBI Taxonomy" id="1851146"/>
    <lineage>
        <taxon>Bacteria</taxon>
        <taxon>Pseudomonadati</taxon>
        <taxon>Pseudomonadota</taxon>
        <taxon>Alphaproteobacteria</taxon>
        <taxon>Hyphomicrobiales</taxon>
        <taxon>Phyllobacteriaceae</taxon>
        <taxon>Borborobacter</taxon>
    </lineage>
</organism>
<dbReference type="SUPFAM" id="SSF46785">
    <property type="entry name" value="Winged helix' DNA-binding domain"/>
    <property type="match status" value="1"/>
</dbReference>
<dbReference type="InterPro" id="IPR011711">
    <property type="entry name" value="GntR_C"/>
</dbReference>
<dbReference type="EMBL" id="RKST01000030">
    <property type="protein sequence ID" value="RUM95811.1"/>
    <property type="molecule type" value="Genomic_DNA"/>
</dbReference>
<dbReference type="SUPFAM" id="SSF48008">
    <property type="entry name" value="GntR ligand-binding domain-like"/>
    <property type="match status" value="1"/>
</dbReference>
<dbReference type="Pfam" id="PF00392">
    <property type="entry name" value="GntR"/>
    <property type="match status" value="1"/>
</dbReference>
<name>A0A432V0X2_9HYPH</name>
<dbReference type="OrthoDB" id="9788098at2"/>
<proteinExistence type="predicted"/>
<dbReference type="AlphaFoldDB" id="A0A432V0X2"/>
<accession>A0A432V0X2</accession>
<dbReference type="PROSITE" id="PS50949">
    <property type="entry name" value="HTH_GNTR"/>
    <property type="match status" value="1"/>
</dbReference>
<keyword evidence="3" id="KW-0804">Transcription</keyword>
<gene>
    <name evidence="5" type="ORF">EET67_21210</name>
</gene>
<dbReference type="GO" id="GO:0003700">
    <property type="term" value="F:DNA-binding transcription factor activity"/>
    <property type="evidence" value="ECO:0007669"/>
    <property type="project" value="InterPro"/>
</dbReference>
<dbReference type="SMART" id="SM00895">
    <property type="entry name" value="FCD"/>
    <property type="match status" value="1"/>
</dbReference>
<dbReference type="CDD" id="cd07377">
    <property type="entry name" value="WHTH_GntR"/>
    <property type="match status" value="1"/>
</dbReference>
<evidence type="ECO:0000313" key="6">
    <source>
        <dbReference type="Proteomes" id="UP000281647"/>
    </source>
</evidence>